<reference evidence="1 2" key="1">
    <citation type="submission" date="2015-01" db="EMBL/GenBank/DDBJ databases">
        <title>Genome Sequencing of Rickettsiales.</title>
        <authorList>
            <person name="Daugherty S.C."/>
            <person name="Su Q."/>
            <person name="Abolude K."/>
            <person name="Beier-Sexton M."/>
            <person name="Carlyon J.A."/>
            <person name="Carter R."/>
            <person name="Day N.P."/>
            <person name="Dumler S.J."/>
            <person name="Dyachenko V."/>
            <person name="Godinez A."/>
            <person name="Kurtti T.J."/>
            <person name="Lichay M."/>
            <person name="Mullins K.E."/>
            <person name="Ott S."/>
            <person name="Pappas-Brown V."/>
            <person name="Paris D.H."/>
            <person name="Patel P."/>
            <person name="Richards A.L."/>
            <person name="Sadzewicz L."/>
            <person name="Sears K."/>
            <person name="Seidman D."/>
            <person name="Sengamalay N."/>
            <person name="Stenos J."/>
            <person name="Tallon L.J."/>
            <person name="Vincent G."/>
            <person name="Fraser C.M."/>
            <person name="Munderloh U."/>
            <person name="Dunning-Hotopp J.C."/>
        </authorList>
    </citation>
    <scope>NUCLEOTIDE SEQUENCE [LARGE SCALE GENOMIC DNA]</scope>
    <source>
        <strain evidence="1 2">Ect</strain>
    </source>
</reference>
<dbReference type="PATRIC" id="fig|1359199.3.peg.848"/>
<name>A0A0F3PE17_RICRH</name>
<accession>A0A0F3PE17</accession>
<dbReference type="Proteomes" id="UP000033591">
    <property type="component" value="Unassembled WGS sequence"/>
</dbReference>
<evidence type="ECO:0000313" key="2">
    <source>
        <dbReference type="Proteomes" id="UP000033591"/>
    </source>
</evidence>
<gene>
    <name evidence="1" type="ORF">RMAECT_0863</name>
</gene>
<protein>
    <submittedName>
        <fullName evidence="1">Uncharacterized protein</fullName>
    </submittedName>
</protein>
<dbReference type="EMBL" id="LAOC01000001">
    <property type="protein sequence ID" value="KJV78182.1"/>
    <property type="molecule type" value="Genomic_DNA"/>
</dbReference>
<organism evidence="1 2">
    <name type="scientific">Rickettsia rhipicephali str. Ect</name>
    <dbReference type="NCBI Taxonomy" id="1359199"/>
    <lineage>
        <taxon>Bacteria</taxon>
        <taxon>Pseudomonadati</taxon>
        <taxon>Pseudomonadota</taxon>
        <taxon>Alphaproteobacteria</taxon>
        <taxon>Rickettsiales</taxon>
        <taxon>Rickettsiaceae</taxon>
        <taxon>Rickettsieae</taxon>
        <taxon>Rickettsia</taxon>
        <taxon>spotted fever group</taxon>
    </lineage>
</organism>
<comment type="caution">
    <text evidence="1">The sequence shown here is derived from an EMBL/GenBank/DDBJ whole genome shotgun (WGS) entry which is preliminary data.</text>
</comment>
<evidence type="ECO:0000313" key="1">
    <source>
        <dbReference type="EMBL" id="KJV78182.1"/>
    </source>
</evidence>
<dbReference type="AlphaFoldDB" id="A0A0F3PE17"/>
<proteinExistence type="predicted"/>
<sequence length="44" mass="4784">MSFRSGVGLVAWLEKSAGCHPVDKPWDDREGIAPRGQCPLAMTI</sequence>